<dbReference type="Pfam" id="PF13812">
    <property type="entry name" value="PPR_3"/>
    <property type="match status" value="2"/>
</dbReference>
<feature type="repeat" description="PPR" evidence="1">
    <location>
        <begin position="255"/>
        <end position="289"/>
    </location>
</feature>
<evidence type="ECO:0000313" key="2">
    <source>
        <dbReference type="EMBL" id="CAE7346448.1"/>
    </source>
</evidence>
<evidence type="ECO:0000313" key="3">
    <source>
        <dbReference type="Proteomes" id="UP000649617"/>
    </source>
</evidence>
<protein>
    <recommendedName>
        <fullName evidence="4">Pentatricopeptide repeat-containing protein, chloroplastic</fullName>
    </recommendedName>
</protein>
<dbReference type="AlphaFoldDB" id="A0A812PFY8"/>
<keyword evidence="3" id="KW-1185">Reference proteome</keyword>
<evidence type="ECO:0000256" key="1">
    <source>
        <dbReference type="PROSITE-ProRule" id="PRU00708"/>
    </source>
</evidence>
<organism evidence="2 3">
    <name type="scientific">Symbiodinium pilosum</name>
    <name type="common">Dinoflagellate</name>
    <dbReference type="NCBI Taxonomy" id="2952"/>
    <lineage>
        <taxon>Eukaryota</taxon>
        <taxon>Sar</taxon>
        <taxon>Alveolata</taxon>
        <taxon>Dinophyceae</taxon>
        <taxon>Suessiales</taxon>
        <taxon>Symbiodiniaceae</taxon>
        <taxon>Symbiodinium</taxon>
    </lineage>
</organism>
<feature type="non-terminal residue" evidence="2">
    <location>
        <position position="1"/>
    </location>
</feature>
<dbReference type="InterPro" id="IPR002885">
    <property type="entry name" value="PPR_rpt"/>
</dbReference>
<proteinExistence type="predicted"/>
<reference evidence="2" key="1">
    <citation type="submission" date="2021-02" db="EMBL/GenBank/DDBJ databases">
        <authorList>
            <person name="Dougan E. K."/>
            <person name="Rhodes N."/>
            <person name="Thang M."/>
            <person name="Chan C."/>
        </authorList>
    </citation>
    <scope>NUCLEOTIDE SEQUENCE</scope>
</reference>
<feature type="repeat" description="PPR" evidence="1">
    <location>
        <begin position="8"/>
        <end position="43"/>
    </location>
</feature>
<dbReference type="EMBL" id="CAJNIZ010013313">
    <property type="protein sequence ID" value="CAE7346448.1"/>
    <property type="molecule type" value="Genomic_DNA"/>
</dbReference>
<dbReference type="PROSITE" id="PS51375">
    <property type="entry name" value="PPR"/>
    <property type="match status" value="3"/>
</dbReference>
<sequence length="428" mass="46699">EEMTPEPDLYSYNSAIAACDKDRHWEKALHLVMRRMGERHLHPDSVSFTAAICAARKEHGVALGLLNEMFTRSVPRTARTYAALIATAWQHWEQALALFEYSKREGIEATTQLCGSALAACAAGRQWVLAVGLLEEMQGQHLPINNEAGHAAISSCFVAWNNEEQGHWQEALAMACSLQAADLQLDAATYVALISACSCCSRWQEALAIHSEAEREAKASEAMCSNALITAFGRATEWRRALQAFEALTERERPTVVTCNALISAFAEGSQWPLALQVLQSLPQRALTPTVVTMNAALHALAGGSHHAAARNLLGKMPAFQLQPDCWSFTAVMTACTRATCWQATCELLTEMMRKQIDPDLYSINNMMSALAASPRWEEALVVLNNMPRLKLAPDVLSYSAVLAARMQAAIGEANLAVLQGGVNSVCK</sequence>
<dbReference type="Proteomes" id="UP000649617">
    <property type="component" value="Unassembled WGS sequence"/>
</dbReference>
<dbReference type="PANTHER" id="PTHR47938">
    <property type="entry name" value="RESPIRATORY COMPLEX I CHAPERONE (CIA84), PUTATIVE (AFU_ORTHOLOGUE AFUA_2G06020)-RELATED"/>
    <property type="match status" value="1"/>
</dbReference>
<evidence type="ECO:0008006" key="4">
    <source>
        <dbReference type="Google" id="ProtNLM"/>
    </source>
</evidence>
<dbReference type="GO" id="GO:0003729">
    <property type="term" value="F:mRNA binding"/>
    <property type="evidence" value="ECO:0007669"/>
    <property type="project" value="TreeGrafter"/>
</dbReference>
<name>A0A812PFY8_SYMPI</name>
<gene>
    <name evidence="2" type="ORF">SPIL2461_LOCUS8203</name>
</gene>
<dbReference type="Pfam" id="PF01535">
    <property type="entry name" value="PPR"/>
    <property type="match status" value="1"/>
</dbReference>
<dbReference type="Gene3D" id="1.25.40.10">
    <property type="entry name" value="Tetratricopeptide repeat domain"/>
    <property type="match status" value="3"/>
</dbReference>
<feature type="repeat" description="PPR" evidence="1">
    <location>
        <begin position="360"/>
        <end position="394"/>
    </location>
</feature>
<accession>A0A812PFY8</accession>
<dbReference type="PANTHER" id="PTHR47938:SF35">
    <property type="entry name" value="PENTATRICOPEPTIDE REPEAT-CONTAINING PROTEIN 4, MITOCHONDRIAL-RELATED"/>
    <property type="match status" value="1"/>
</dbReference>
<dbReference type="InterPro" id="IPR011990">
    <property type="entry name" value="TPR-like_helical_dom_sf"/>
</dbReference>
<dbReference type="OrthoDB" id="185373at2759"/>
<comment type="caution">
    <text evidence="2">The sequence shown here is derived from an EMBL/GenBank/DDBJ whole genome shotgun (WGS) entry which is preliminary data.</text>
</comment>